<dbReference type="GeneID" id="81627014"/>
<accession>A0A9X0BNM1</accession>
<evidence type="ECO:0000256" key="1">
    <source>
        <dbReference type="SAM" id="SignalP"/>
    </source>
</evidence>
<dbReference type="EMBL" id="JAPWDQ010000010">
    <property type="protein sequence ID" value="KAJ5477020.1"/>
    <property type="molecule type" value="Genomic_DNA"/>
</dbReference>
<name>A0A9X0BNM1_9EURO</name>
<evidence type="ECO:0008006" key="4">
    <source>
        <dbReference type="Google" id="ProtNLM"/>
    </source>
</evidence>
<evidence type="ECO:0000313" key="2">
    <source>
        <dbReference type="EMBL" id="KAJ5477020.1"/>
    </source>
</evidence>
<proteinExistence type="predicted"/>
<feature type="signal peptide" evidence="1">
    <location>
        <begin position="1"/>
        <end position="19"/>
    </location>
</feature>
<organism evidence="2 3">
    <name type="scientific">Penicillium diatomitis</name>
    <dbReference type="NCBI Taxonomy" id="2819901"/>
    <lineage>
        <taxon>Eukaryota</taxon>
        <taxon>Fungi</taxon>
        <taxon>Dikarya</taxon>
        <taxon>Ascomycota</taxon>
        <taxon>Pezizomycotina</taxon>
        <taxon>Eurotiomycetes</taxon>
        <taxon>Eurotiomycetidae</taxon>
        <taxon>Eurotiales</taxon>
        <taxon>Aspergillaceae</taxon>
        <taxon>Penicillium</taxon>
    </lineage>
</organism>
<feature type="chain" id="PRO_5040860482" description="Hydrophobin" evidence="1">
    <location>
        <begin position="20"/>
        <end position="107"/>
    </location>
</feature>
<keyword evidence="3" id="KW-1185">Reference proteome</keyword>
<sequence length="107" mass="10923">MQILSSILLAAGLATSVLCLDTPVPSAQTGPAPSAVTPAAQCQRVGSANPSLFEKNREAAALLPPNCDLQACLNVGPVLTCIVKALQNGNLIDLAGCLTTGIQEPYH</sequence>
<reference evidence="2" key="2">
    <citation type="journal article" date="2023" name="IMA Fungus">
        <title>Comparative genomic study of the Penicillium genus elucidates a diverse pangenome and 15 lateral gene transfer events.</title>
        <authorList>
            <person name="Petersen C."/>
            <person name="Sorensen T."/>
            <person name="Nielsen M.R."/>
            <person name="Sondergaard T.E."/>
            <person name="Sorensen J.L."/>
            <person name="Fitzpatrick D.A."/>
            <person name="Frisvad J.C."/>
            <person name="Nielsen K.L."/>
        </authorList>
    </citation>
    <scope>NUCLEOTIDE SEQUENCE</scope>
    <source>
        <strain evidence="2">IBT 30728</strain>
    </source>
</reference>
<evidence type="ECO:0000313" key="3">
    <source>
        <dbReference type="Proteomes" id="UP001148312"/>
    </source>
</evidence>
<dbReference type="Proteomes" id="UP001148312">
    <property type="component" value="Unassembled WGS sequence"/>
</dbReference>
<keyword evidence="1" id="KW-0732">Signal</keyword>
<reference evidence="2" key="1">
    <citation type="submission" date="2022-12" db="EMBL/GenBank/DDBJ databases">
        <authorList>
            <person name="Petersen C."/>
        </authorList>
    </citation>
    <scope>NUCLEOTIDE SEQUENCE</scope>
    <source>
        <strain evidence="2">IBT 30728</strain>
    </source>
</reference>
<dbReference type="RefSeq" id="XP_056787564.1">
    <property type="nucleotide sequence ID" value="XM_056936765.1"/>
</dbReference>
<protein>
    <recommendedName>
        <fullName evidence="4">Hydrophobin</fullName>
    </recommendedName>
</protein>
<dbReference type="AlphaFoldDB" id="A0A9X0BNM1"/>
<gene>
    <name evidence="2" type="ORF">N7539_007164</name>
</gene>
<comment type="caution">
    <text evidence="2">The sequence shown here is derived from an EMBL/GenBank/DDBJ whole genome shotgun (WGS) entry which is preliminary data.</text>
</comment>